<dbReference type="AlphaFoldDB" id="A0A0C2R4F0"/>
<dbReference type="InterPro" id="IPR032466">
    <property type="entry name" value="Metal_Hydrolase"/>
</dbReference>
<dbReference type="Pfam" id="PF01244">
    <property type="entry name" value="Peptidase_M19"/>
    <property type="match status" value="1"/>
</dbReference>
<dbReference type="GO" id="GO:0006508">
    <property type="term" value="P:proteolysis"/>
    <property type="evidence" value="ECO:0007669"/>
    <property type="project" value="InterPro"/>
</dbReference>
<proteinExistence type="predicted"/>
<dbReference type="EMBL" id="JXRP01000018">
    <property type="protein sequence ID" value="KIL45115.1"/>
    <property type="molecule type" value="Genomic_DNA"/>
</dbReference>
<dbReference type="PATRIC" id="fig|889306.3.peg.2672"/>
<dbReference type="InterPro" id="IPR008257">
    <property type="entry name" value="Pept_M19"/>
</dbReference>
<dbReference type="OrthoDB" id="9804920at2"/>
<dbReference type="SUPFAM" id="SSF51556">
    <property type="entry name" value="Metallo-dependent hydrolases"/>
    <property type="match status" value="1"/>
</dbReference>
<evidence type="ECO:0000313" key="2">
    <source>
        <dbReference type="Proteomes" id="UP000031938"/>
    </source>
</evidence>
<dbReference type="RefSeq" id="WP_041089388.1">
    <property type="nucleotide sequence ID" value="NZ_JXRP01000018.1"/>
</dbReference>
<reference evidence="1 2" key="1">
    <citation type="submission" date="2015-01" db="EMBL/GenBank/DDBJ databases">
        <title>Genome sequencing of Jeotgalibacillus soli.</title>
        <authorList>
            <person name="Goh K.M."/>
            <person name="Chan K.-G."/>
            <person name="Yaakop A.S."/>
            <person name="Ee R."/>
            <person name="Gan H.M."/>
            <person name="Chan C.S."/>
        </authorList>
    </citation>
    <scope>NUCLEOTIDE SEQUENCE [LARGE SCALE GENOMIC DNA]</scope>
    <source>
        <strain evidence="1 2">P9</strain>
    </source>
</reference>
<accession>A0A0C2R4F0</accession>
<sequence>MKIIDAHCDALSKLIRDDTLSFHVPNNKMESQFEYMKKANMAAQIFAVFVPPDLPSNQRFNTALKMIEKFHYDVVKKDTLIPILNGKDLEKVCGEKTQIRGGILSLEGADALEGNLLYMNTLYRLGMRALGFTWNFRNEAADGVEEPNAGGLSVFGMQVLIEANKLGIMLDVSHLSEKGFWNVAENSKDPFIASHSNCQQIYHHKRNLSNEQLQAIFKKGGVVGLTFVPSFITDEKKVNVTHFLKHVDHVLTLGGENHLAFGSDFDGVSYTMEDLINGESYIILIEALLKQYKEEQVKKWMHENWLRVFSAVLK</sequence>
<evidence type="ECO:0000313" key="1">
    <source>
        <dbReference type="EMBL" id="KIL45115.1"/>
    </source>
</evidence>
<evidence type="ECO:0008006" key="3">
    <source>
        <dbReference type="Google" id="ProtNLM"/>
    </source>
</evidence>
<protein>
    <recommendedName>
        <fullName evidence="3">Membrane dipeptidase</fullName>
    </recommendedName>
</protein>
<dbReference type="Gene3D" id="3.20.20.140">
    <property type="entry name" value="Metal-dependent hydrolases"/>
    <property type="match status" value="1"/>
</dbReference>
<dbReference type="Proteomes" id="UP000031938">
    <property type="component" value="Unassembled WGS sequence"/>
</dbReference>
<dbReference type="PANTHER" id="PTHR10443:SF12">
    <property type="entry name" value="DIPEPTIDASE"/>
    <property type="match status" value="1"/>
</dbReference>
<dbReference type="PANTHER" id="PTHR10443">
    <property type="entry name" value="MICROSOMAL DIPEPTIDASE"/>
    <property type="match status" value="1"/>
</dbReference>
<dbReference type="CDD" id="cd01301">
    <property type="entry name" value="rDP_like"/>
    <property type="match status" value="1"/>
</dbReference>
<dbReference type="PROSITE" id="PS51365">
    <property type="entry name" value="RENAL_DIPEPTIDASE_2"/>
    <property type="match status" value="1"/>
</dbReference>
<name>A0A0C2R4F0_9BACL</name>
<organism evidence="1 2">
    <name type="scientific">Jeotgalibacillus soli</name>
    <dbReference type="NCBI Taxonomy" id="889306"/>
    <lineage>
        <taxon>Bacteria</taxon>
        <taxon>Bacillati</taxon>
        <taxon>Bacillota</taxon>
        <taxon>Bacilli</taxon>
        <taxon>Bacillales</taxon>
        <taxon>Caryophanaceae</taxon>
        <taxon>Jeotgalibacillus</taxon>
    </lineage>
</organism>
<comment type="caution">
    <text evidence="1">The sequence shown here is derived from an EMBL/GenBank/DDBJ whole genome shotgun (WGS) entry which is preliminary data.</text>
</comment>
<gene>
    <name evidence="1" type="ORF">KP78_26590</name>
</gene>
<keyword evidence="2" id="KW-1185">Reference proteome</keyword>
<dbReference type="GO" id="GO:0070573">
    <property type="term" value="F:metallodipeptidase activity"/>
    <property type="evidence" value="ECO:0007669"/>
    <property type="project" value="InterPro"/>
</dbReference>